<feature type="transmembrane region" description="Helical" evidence="3">
    <location>
        <begin position="26"/>
        <end position="50"/>
    </location>
</feature>
<evidence type="ECO:0000256" key="2">
    <source>
        <dbReference type="SAM" id="MobiDB-lite"/>
    </source>
</evidence>
<evidence type="ECO:0000313" key="5">
    <source>
        <dbReference type="EMBL" id="PIR87519.1"/>
    </source>
</evidence>
<feature type="transmembrane region" description="Helical" evidence="3">
    <location>
        <begin position="57"/>
        <end position="78"/>
    </location>
</feature>
<keyword evidence="3" id="KW-1133">Transmembrane helix</keyword>
<keyword evidence="1" id="KW-0175">Coiled coil</keyword>
<proteinExistence type="predicted"/>
<keyword evidence="3" id="KW-0472">Membrane</keyword>
<feature type="region of interest" description="Disordered" evidence="2">
    <location>
        <begin position="1"/>
        <end position="22"/>
    </location>
</feature>
<sequence>MPEWAKEFGMSNAMQSPKQSDGNDKVVWGMIVTSGLVGLAICAFIVLLVLTGDSLWLLLGFGSVVTLRFVVFAGFFSVPRVHFGVVTFLNKRQPEVLKEGLHWRVPYFTKVELVEQEVVNTVLNANRGGKVIVTSRDKFQIEIIGSIQQRPNAKVGDRNGFPRFIEMDETVINEGISDAVEDVLGAIAGVHDARTFISKREGLALIVRSTLQLSPLRVPHQDLRECLKLIGKKKSDEGRVGLSPKKDAPRRKDPEILEDLARFADKICTGFKEAPEKQLEEKKDNKEKEVDSELEDIRTEEELWCEEVRVLAGRKADKAVDGESPTLSEEDELLDALDRVPAVPSSLRLAFYTHFHRRVKQYLADASRRPSENEDELSEIELRFGIDIIAFNLASVDFPPDVRNSQQAKSKVDLESTAVEVLIAHGVKATDAWMIVRGVAKGQIFSLAGQSGDIVQEVISQFTGKFTGKKG</sequence>
<name>A0A2H0UM72_9BACT</name>
<dbReference type="AlphaFoldDB" id="A0A2H0UM72"/>
<evidence type="ECO:0000313" key="6">
    <source>
        <dbReference type="Proteomes" id="UP000230903"/>
    </source>
</evidence>
<gene>
    <name evidence="5" type="ORF">COU10_04200</name>
</gene>
<evidence type="ECO:0000256" key="3">
    <source>
        <dbReference type="SAM" id="Phobius"/>
    </source>
</evidence>
<evidence type="ECO:0000256" key="1">
    <source>
        <dbReference type="SAM" id="Coils"/>
    </source>
</evidence>
<feature type="coiled-coil region" evidence="1">
    <location>
        <begin position="276"/>
        <end position="303"/>
    </location>
</feature>
<organism evidence="5 6">
    <name type="scientific">Candidatus Harrisonbacteria bacterium CG10_big_fil_rev_8_21_14_0_10_45_28</name>
    <dbReference type="NCBI Taxonomy" id="1974586"/>
    <lineage>
        <taxon>Bacteria</taxon>
        <taxon>Candidatus Harrisoniibacteriota</taxon>
    </lineage>
</organism>
<dbReference type="Proteomes" id="UP000230903">
    <property type="component" value="Unassembled WGS sequence"/>
</dbReference>
<protein>
    <recommendedName>
        <fullName evidence="4">Band 7 domain-containing protein</fullName>
    </recommendedName>
</protein>
<comment type="caution">
    <text evidence="5">The sequence shown here is derived from an EMBL/GenBank/DDBJ whole genome shotgun (WGS) entry which is preliminary data.</text>
</comment>
<reference evidence="6" key="1">
    <citation type="submission" date="2017-09" db="EMBL/GenBank/DDBJ databases">
        <title>Depth-based differentiation of microbial function through sediment-hosted aquifers and enrichment of novel symbionts in the deep terrestrial subsurface.</title>
        <authorList>
            <person name="Probst A.J."/>
            <person name="Ladd B."/>
            <person name="Jarett J.K."/>
            <person name="Geller-Mcgrath D.E."/>
            <person name="Sieber C.M.K."/>
            <person name="Emerson J.B."/>
            <person name="Anantharaman K."/>
            <person name="Thomas B.C."/>
            <person name="Malmstrom R."/>
            <person name="Stieglmeier M."/>
            <person name="Klingl A."/>
            <person name="Woyke T."/>
            <person name="Ryan C.M."/>
            <person name="Banfield J.F."/>
        </authorList>
    </citation>
    <scope>NUCLEOTIDE SEQUENCE [LARGE SCALE GENOMIC DNA]</scope>
</reference>
<dbReference type="InterPro" id="IPR001107">
    <property type="entry name" value="Band_7"/>
</dbReference>
<evidence type="ECO:0000259" key="4">
    <source>
        <dbReference type="Pfam" id="PF01145"/>
    </source>
</evidence>
<dbReference type="Pfam" id="PF01145">
    <property type="entry name" value="Band_7"/>
    <property type="match status" value="1"/>
</dbReference>
<dbReference type="EMBL" id="PFBC01000065">
    <property type="protein sequence ID" value="PIR87519.1"/>
    <property type="molecule type" value="Genomic_DNA"/>
</dbReference>
<keyword evidence="3" id="KW-0812">Transmembrane</keyword>
<accession>A0A2H0UM72</accession>
<feature type="domain" description="Band 7" evidence="4">
    <location>
        <begin position="78"/>
        <end position="411"/>
    </location>
</feature>